<sequence length="188" mass="19575">MVLVEMAGAEDTIYLCNFRVSVDGDWLCLKELAEGGSSTLGAKVDSSASSSPGSPPPSGAYTHHHHRHLPHGSSSLHTLTLSEPMMLNAAESAAAWEGCAEGSSPPHHPSAGAVGRALGLLPGLPPGLFAPYVPLSCGPSARFLLYVAPTPLVDSAGPGCCCCSLVTLCWPSQSWPALPCIQRVWHRL</sequence>
<dbReference type="OrthoDB" id="79871at2759"/>
<gene>
    <name evidence="2" type="ORF">GWK47_007429</name>
</gene>
<proteinExistence type="predicted"/>
<evidence type="ECO:0000313" key="2">
    <source>
        <dbReference type="EMBL" id="KAG0718916.1"/>
    </source>
</evidence>
<evidence type="ECO:0000313" key="3">
    <source>
        <dbReference type="Proteomes" id="UP000770661"/>
    </source>
</evidence>
<reference evidence="2" key="1">
    <citation type="submission" date="2020-07" db="EMBL/GenBank/DDBJ databases">
        <title>The High-quality genome of the commercially important snow crab, Chionoecetes opilio.</title>
        <authorList>
            <person name="Jeong J.-H."/>
            <person name="Ryu S."/>
        </authorList>
    </citation>
    <scope>NUCLEOTIDE SEQUENCE</scope>
    <source>
        <strain evidence="2">MADBK_172401_WGS</strain>
        <tissue evidence="2">Digestive gland</tissue>
    </source>
</reference>
<name>A0A8J4Y8Y5_CHIOP</name>
<dbReference type="EMBL" id="JACEEZ010015314">
    <property type="protein sequence ID" value="KAG0718916.1"/>
    <property type="molecule type" value="Genomic_DNA"/>
</dbReference>
<accession>A0A8J4Y8Y5</accession>
<protein>
    <submittedName>
        <fullName evidence="2">Uncharacterized protein</fullName>
    </submittedName>
</protein>
<keyword evidence="3" id="KW-1185">Reference proteome</keyword>
<comment type="caution">
    <text evidence="2">The sequence shown here is derived from an EMBL/GenBank/DDBJ whole genome shotgun (WGS) entry which is preliminary data.</text>
</comment>
<dbReference type="Proteomes" id="UP000770661">
    <property type="component" value="Unassembled WGS sequence"/>
</dbReference>
<dbReference type="AlphaFoldDB" id="A0A8J4Y8Y5"/>
<evidence type="ECO:0000256" key="1">
    <source>
        <dbReference type="SAM" id="MobiDB-lite"/>
    </source>
</evidence>
<feature type="region of interest" description="Disordered" evidence="1">
    <location>
        <begin position="39"/>
        <end position="74"/>
    </location>
</feature>
<organism evidence="2 3">
    <name type="scientific">Chionoecetes opilio</name>
    <name type="common">Atlantic snow crab</name>
    <name type="synonym">Cancer opilio</name>
    <dbReference type="NCBI Taxonomy" id="41210"/>
    <lineage>
        <taxon>Eukaryota</taxon>
        <taxon>Metazoa</taxon>
        <taxon>Ecdysozoa</taxon>
        <taxon>Arthropoda</taxon>
        <taxon>Crustacea</taxon>
        <taxon>Multicrustacea</taxon>
        <taxon>Malacostraca</taxon>
        <taxon>Eumalacostraca</taxon>
        <taxon>Eucarida</taxon>
        <taxon>Decapoda</taxon>
        <taxon>Pleocyemata</taxon>
        <taxon>Brachyura</taxon>
        <taxon>Eubrachyura</taxon>
        <taxon>Majoidea</taxon>
        <taxon>Majidae</taxon>
        <taxon>Chionoecetes</taxon>
    </lineage>
</organism>